<feature type="domain" description="DUF3658" evidence="2">
    <location>
        <begin position="156"/>
        <end position="264"/>
    </location>
</feature>
<evidence type="ECO:0008006" key="5">
    <source>
        <dbReference type="Google" id="ProtNLM"/>
    </source>
</evidence>
<comment type="caution">
    <text evidence="3">The sequence shown here is derived from an EMBL/GenBank/DDBJ whole genome shotgun (WGS) entry which is preliminary data.</text>
</comment>
<dbReference type="Proteomes" id="UP000641206">
    <property type="component" value="Unassembled WGS sequence"/>
</dbReference>
<evidence type="ECO:0000259" key="2">
    <source>
        <dbReference type="Pfam" id="PF12395"/>
    </source>
</evidence>
<dbReference type="InterPro" id="IPR014973">
    <property type="entry name" value="DUF1835"/>
</dbReference>
<gene>
    <name evidence="3" type="ORF">GCM10011346_49260</name>
</gene>
<dbReference type="InterPro" id="IPR022123">
    <property type="entry name" value="DUF3658"/>
</dbReference>
<feature type="domain" description="DUF1835" evidence="1">
    <location>
        <begin position="3"/>
        <end position="119"/>
    </location>
</feature>
<organism evidence="3 4">
    <name type="scientific">Oceanobacillus neutriphilus</name>
    <dbReference type="NCBI Taxonomy" id="531815"/>
    <lineage>
        <taxon>Bacteria</taxon>
        <taxon>Bacillati</taxon>
        <taxon>Bacillota</taxon>
        <taxon>Bacilli</taxon>
        <taxon>Bacillales</taxon>
        <taxon>Bacillaceae</taxon>
        <taxon>Oceanobacillus</taxon>
    </lineage>
</organism>
<name>A0ABQ2P2J4_9BACI</name>
<protein>
    <recommendedName>
        <fullName evidence="5">DUF1835 domain-containing protein</fullName>
    </recommendedName>
</protein>
<proteinExistence type="predicted"/>
<keyword evidence="4" id="KW-1185">Reference proteome</keyword>
<evidence type="ECO:0000259" key="1">
    <source>
        <dbReference type="Pfam" id="PF08874"/>
    </source>
</evidence>
<dbReference type="EMBL" id="BMLW01000021">
    <property type="protein sequence ID" value="GGP16619.1"/>
    <property type="molecule type" value="Genomic_DNA"/>
</dbReference>
<sequence length="269" mass="30982">MKHLIFGNTAAGGLKHAFRKQNHQIISFPIDFSAGPITNIHQPCGIKDHFAWKASCFQEGQDFHVDQSVYQETLKQLAEIKDGDKLIIWTCENASEQIGLRISCYLLNGKDVELRIVNTADAMKEYMKGKEIEVIILSTADCNAKQLIHFYNHSYSYITKEMRQTFEREGEEILKRISLARSWKQGEIIDELETRDDTLIIEYIKSMEQKGEEETFINAARVVGGVLTESDQFFSDLWIEYRIRSLIQSGYLMYEGSLQSMRTYGVRVA</sequence>
<dbReference type="RefSeq" id="WP_188738172.1">
    <property type="nucleotide sequence ID" value="NZ_BMLW01000021.1"/>
</dbReference>
<evidence type="ECO:0000313" key="4">
    <source>
        <dbReference type="Proteomes" id="UP000641206"/>
    </source>
</evidence>
<accession>A0ABQ2P2J4</accession>
<dbReference type="Pfam" id="PF12395">
    <property type="entry name" value="DUF3658"/>
    <property type="match status" value="1"/>
</dbReference>
<evidence type="ECO:0000313" key="3">
    <source>
        <dbReference type="EMBL" id="GGP16619.1"/>
    </source>
</evidence>
<dbReference type="Pfam" id="PF08874">
    <property type="entry name" value="DUF1835"/>
    <property type="match status" value="1"/>
</dbReference>
<reference evidence="4" key="1">
    <citation type="journal article" date="2019" name="Int. J. Syst. Evol. Microbiol.">
        <title>The Global Catalogue of Microorganisms (GCM) 10K type strain sequencing project: providing services to taxonomists for standard genome sequencing and annotation.</title>
        <authorList>
            <consortium name="The Broad Institute Genomics Platform"/>
            <consortium name="The Broad Institute Genome Sequencing Center for Infectious Disease"/>
            <person name="Wu L."/>
            <person name="Ma J."/>
        </authorList>
    </citation>
    <scope>NUCLEOTIDE SEQUENCE [LARGE SCALE GENOMIC DNA]</scope>
    <source>
        <strain evidence="4">CGMCC 1.7693</strain>
    </source>
</reference>